<keyword evidence="1" id="KW-0812">Transmembrane</keyword>
<feature type="transmembrane region" description="Helical" evidence="1">
    <location>
        <begin position="30"/>
        <end position="50"/>
    </location>
</feature>
<proteinExistence type="predicted"/>
<protein>
    <submittedName>
        <fullName evidence="2">Uncharacterized protein</fullName>
    </submittedName>
</protein>
<accession>C7RV23</accession>
<organism evidence="2">
    <name type="scientific">Accumulibacter regalis</name>
    <dbReference type="NCBI Taxonomy" id="522306"/>
    <lineage>
        <taxon>Bacteria</taxon>
        <taxon>Pseudomonadati</taxon>
        <taxon>Pseudomonadota</taxon>
        <taxon>Betaproteobacteria</taxon>
        <taxon>Candidatus Accumulibacter</taxon>
    </lineage>
</organism>
<dbReference type="EMBL" id="CP001715">
    <property type="protein sequence ID" value="ACV35102.1"/>
    <property type="molecule type" value="Genomic_DNA"/>
</dbReference>
<evidence type="ECO:0000313" key="2">
    <source>
        <dbReference type="EMBL" id="ACV35102.1"/>
    </source>
</evidence>
<keyword evidence="1" id="KW-1133">Transmembrane helix</keyword>
<keyword evidence="1" id="KW-0472">Membrane</keyword>
<sequence>MDQAKHDFGVESYKQIRAEVAVLLARIENLFRYSLLASSAVFAWVLTQAFSVTDKGAICLKLPTEALAVAWWIPPAFIVLSGVITLATHIRVMQMSGFLAKCETALGHANLSWEAYLKPKPPMFATMTVIAWVLMLSTAGYSACVGASLSKSAPYCTASK</sequence>
<feature type="transmembrane region" description="Helical" evidence="1">
    <location>
        <begin position="123"/>
        <end position="143"/>
    </location>
</feature>
<evidence type="ECO:0000256" key="1">
    <source>
        <dbReference type="SAM" id="Phobius"/>
    </source>
</evidence>
<gene>
    <name evidence="2" type="ordered locus">CAP2UW1_1800</name>
</gene>
<feature type="transmembrane region" description="Helical" evidence="1">
    <location>
        <begin position="70"/>
        <end position="90"/>
    </location>
</feature>
<dbReference type="AlphaFoldDB" id="C7RV23"/>
<dbReference type="KEGG" id="app:CAP2UW1_1800"/>
<name>C7RV23_ACCRE</name>
<reference evidence="2" key="2">
    <citation type="submission" date="2009-09" db="EMBL/GenBank/DDBJ databases">
        <title>Complete sequence of chromosome of Candidatus Accumulibacter phosphatis clade IIA str. UW-1.</title>
        <authorList>
            <consortium name="US DOE Joint Genome Institute"/>
            <person name="Martin H.G."/>
            <person name="Ivanova N."/>
            <person name="Kunin V."/>
            <person name="Warnecke F."/>
            <person name="Barry K."/>
            <person name="He S."/>
            <person name="Salamov A."/>
            <person name="Szeto E."/>
            <person name="Dalin E."/>
            <person name="Pangilinan J.L."/>
            <person name="Lapidus A."/>
            <person name="Lowry S."/>
            <person name="Kyrpides N.C."/>
            <person name="McMahon K.D."/>
            <person name="Hugenholtz P."/>
        </authorList>
    </citation>
    <scope>NUCLEOTIDE SEQUENCE [LARGE SCALE GENOMIC DNA]</scope>
    <source>
        <strain evidence="2">UW-1</strain>
    </source>
</reference>
<dbReference type="HOGENOM" id="CLU_1648400_0_0_4"/>
<dbReference type="STRING" id="522306.CAP2UW1_1800"/>
<reference evidence="2" key="1">
    <citation type="submission" date="2009-08" db="EMBL/GenBank/DDBJ databases">
        <authorList>
            <consortium name="US DOE Joint Genome Institute"/>
            <person name="Lucas S."/>
            <person name="Copeland A."/>
            <person name="Lapidus A."/>
            <person name="Glavina del Rio T."/>
            <person name="Dalin E."/>
            <person name="Tice H."/>
            <person name="Bruce D."/>
            <person name="Barry K."/>
            <person name="Pitluck S."/>
            <person name="Lowry S."/>
            <person name="Larimer F."/>
            <person name="Land M."/>
            <person name="Hauser L."/>
            <person name="Kyrpides N."/>
            <person name="Ivanova N."/>
            <person name="McMahon K.D."/>
            <person name="Hugenholtz P."/>
        </authorList>
    </citation>
    <scope>NUCLEOTIDE SEQUENCE</scope>
    <source>
        <strain evidence="2">UW-1</strain>
    </source>
</reference>